<proteinExistence type="predicted"/>
<evidence type="ECO:0000313" key="3">
    <source>
        <dbReference type="EMBL" id="MRS64805.1"/>
    </source>
</evidence>
<dbReference type="InterPro" id="IPR011250">
    <property type="entry name" value="OMP/PagP_B-barrel"/>
</dbReference>
<evidence type="ECO:0000256" key="1">
    <source>
        <dbReference type="SAM" id="MobiDB-lite"/>
    </source>
</evidence>
<keyword evidence="2" id="KW-1133">Transmembrane helix</keyword>
<dbReference type="Gene3D" id="2.40.160.20">
    <property type="match status" value="1"/>
</dbReference>
<name>A0A7K0ESK6_9BACT</name>
<accession>A0A7K0ESK6</accession>
<protein>
    <submittedName>
        <fullName evidence="3">Uncharacterized protein</fullName>
    </submittedName>
</protein>
<gene>
    <name evidence="3" type="ORF">GJJ30_26135</name>
</gene>
<dbReference type="OrthoDB" id="9824629at2"/>
<keyword evidence="2" id="KW-0472">Membrane</keyword>
<evidence type="ECO:0000313" key="4">
    <source>
        <dbReference type="Proteomes" id="UP000441754"/>
    </source>
</evidence>
<reference evidence="3 4" key="1">
    <citation type="journal article" date="2018" name="Antonie Van Leeuwenhoek">
        <title>Larkinella terrae sp. nov., isolated from soil on Jeju Island, South Korea.</title>
        <authorList>
            <person name="Ten L.N."/>
            <person name="Jeon J."/>
            <person name="Park S.J."/>
            <person name="Park S."/>
            <person name="Lee S.Y."/>
            <person name="Kim M.K."/>
            <person name="Jung H.Y."/>
        </authorList>
    </citation>
    <scope>NUCLEOTIDE SEQUENCE [LARGE SCALE GENOMIC DNA]</scope>
    <source>
        <strain evidence="3 4">KCTC 52001</strain>
    </source>
</reference>
<sequence length="428" mass="48663">MNDFDFDDQFARQLPDYSDREWSKVEERLERYELQRKLRWLTWLLPVVSGLLLGITGVIYYQLQETRQQLDQLQENKRIVAERKLIRVDTVYRTVYLPTERQQDPVGHAGKNALWQRPRFDDHSLSYSVEKEWNRNPSKKGTSRLPENRSPDVNSPDARKLVKGNGTDGASLDHQTGTETGGIDSGPVISLAADSLQEPGKTGISPEEDKPVQQPAHSRKTTAVSAVEPARRSISLRSFMLGLVGDKRLPVSRQLERQQGNGFGLRAEWALHSKWSLIATALYQNTAYDFEPDGDHHRSMLHFPGQPDPQPFINRVEVNNWHTLEMTVGGRFYPWAGRLQPFIGAEAGVQKGLSYQIEYHQTGGQPEMKVRGNGYPELTAVYQVNAGVSYPVSNQLFLQAEGYFQSAYRPYYLSFPALGGRIALLYHF</sequence>
<organism evidence="3 4">
    <name type="scientific">Larkinella terrae</name>
    <dbReference type="NCBI Taxonomy" id="2025311"/>
    <lineage>
        <taxon>Bacteria</taxon>
        <taxon>Pseudomonadati</taxon>
        <taxon>Bacteroidota</taxon>
        <taxon>Cytophagia</taxon>
        <taxon>Cytophagales</taxon>
        <taxon>Spirosomataceae</taxon>
        <taxon>Larkinella</taxon>
    </lineage>
</organism>
<feature type="region of interest" description="Disordered" evidence="1">
    <location>
        <begin position="131"/>
        <end position="228"/>
    </location>
</feature>
<dbReference type="EMBL" id="WJXZ01000014">
    <property type="protein sequence ID" value="MRS64805.1"/>
    <property type="molecule type" value="Genomic_DNA"/>
</dbReference>
<dbReference type="AlphaFoldDB" id="A0A7K0ESK6"/>
<feature type="transmembrane region" description="Helical" evidence="2">
    <location>
        <begin position="40"/>
        <end position="63"/>
    </location>
</feature>
<comment type="caution">
    <text evidence="3">The sequence shown here is derived from an EMBL/GenBank/DDBJ whole genome shotgun (WGS) entry which is preliminary data.</text>
</comment>
<keyword evidence="4" id="KW-1185">Reference proteome</keyword>
<evidence type="ECO:0000256" key="2">
    <source>
        <dbReference type="SAM" id="Phobius"/>
    </source>
</evidence>
<dbReference type="Proteomes" id="UP000441754">
    <property type="component" value="Unassembled WGS sequence"/>
</dbReference>
<dbReference type="RefSeq" id="WP_154178111.1">
    <property type="nucleotide sequence ID" value="NZ_WJXZ01000014.1"/>
</dbReference>
<dbReference type="SUPFAM" id="SSF56925">
    <property type="entry name" value="OMPA-like"/>
    <property type="match status" value="1"/>
</dbReference>
<keyword evidence="2" id="KW-0812">Transmembrane</keyword>